<evidence type="ECO:0000313" key="2">
    <source>
        <dbReference type="EMBL" id="KAK9749884.1"/>
    </source>
</evidence>
<dbReference type="AlphaFoldDB" id="A0AAW1MLV0"/>
<dbReference type="EMBL" id="JBDFQZ010000002">
    <property type="protein sequence ID" value="KAK9749884.1"/>
    <property type="molecule type" value="Genomic_DNA"/>
</dbReference>
<keyword evidence="3" id="KW-1185">Reference proteome</keyword>
<proteinExistence type="predicted"/>
<evidence type="ECO:0000259" key="1">
    <source>
        <dbReference type="PROSITE" id="PS50006"/>
    </source>
</evidence>
<protein>
    <recommendedName>
        <fullName evidence="1">FHA domain-containing protein</fullName>
    </recommendedName>
</protein>
<sequence length="143" mass="16048">MADAFNLLEMYQDDDTHQVDIAVETHSISLPTHSSIGLPDNTIDESNLNDVVHAESSPPKWTTLRPPTPLVVGNSASTTEVPRRMKPAIVDYAHDDIAMSPDHEVGAWSREHENYWEIEAHTSQDGGFRNGYYIFGNVICTYY</sequence>
<comment type="caution">
    <text evidence="2">The sequence shown here is derived from an EMBL/GenBank/DDBJ whole genome shotgun (WGS) entry which is preliminary data.</text>
</comment>
<name>A0AAW1MLV0_SAPOF</name>
<gene>
    <name evidence="2" type="ORF">RND81_02G157700</name>
</gene>
<feature type="domain" description="FHA" evidence="1">
    <location>
        <begin position="70"/>
        <end position="134"/>
    </location>
</feature>
<reference evidence="2" key="1">
    <citation type="submission" date="2024-03" db="EMBL/GenBank/DDBJ databases">
        <title>WGS assembly of Saponaria officinalis var. Norfolk2.</title>
        <authorList>
            <person name="Jenkins J."/>
            <person name="Shu S."/>
            <person name="Grimwood J."/>
            <person name="Barry K."/>
            <person name="Goodstein D."/>
            <person name="Schmutz J."/>
            <person name="Leebens-Mack J."/>
            <person name="Osbourn A."/>
        </authorList>
    </citation>
    <scope>NUCLEOTIDE SEQUENCE [LARGE SCALE GENOMIC DNA]</scope>
    <source>
        <strain evidence="2">JIC</strain>
    </source>
</reference>
<organism evidence="2 3">
    <name type="scientific">Saponaria officinalis</name>
    <name type="common">Common soapwort</name>
    <name type="synonym">Lychnis saponaria</name>
    <dbReference type="NCBI Taxonomy" id="3572"/>
    <lineage>
        <taxon>Eukaryota</taxon>
        <taxon>Viridiplantae</taxon>
        <taxon>Streptophyta</taxon>
        <taxon>Embryophyta</taxon>
        <taxon>Tracheophyta</taxon>
        <taxon>Spermatophyta</taxon>
        <taxon>Magnoliopsida</taxon>
        <taxon>eudicotyledons</taxon>
        <taxon>Gunneridae</taxon>
        <taxon>Pentapetalae</taxon>
        <taxon>Caryophyllales</taxon>
        <taxon>Caryophyllaceae</taxon>
        <taxon>Caryophylleae</taxon>
        <taxon>Saponaria</taxon>
    </lineage>
</organism>
<evidence type="ECO:0000313" key="3">
    <source>
        <dbReference type="Proteomes" id="UP001443914"/>
    </source>
</evidence>
<accession>A0AAW1MLV0</accession>
<dbReference type="InterPro" id="IPR000253">
    <property type="entry name" value="FHA_dom"/>
</dbReference>
<dbReference type="PROSITE" id="PS50006">
    <property type="entry name" value="FHA_DOMAIN"/>
    <property type="match status" value="1"/>
</dbReference>
<dbReference type="Proteomes" id="UP001443914">
    <property type="component" value="Unassembled WGS sequence"/>
</dbReference>